<dbReference type="PANTHER" id="PTHR43441">
    <property type="entry name" value="RIBOSOMAL-PROTEIN-SERINE ACETYLTRANSFERASE"/>
    <property type="match status" value="1"/>
</dbReference>
<organism evidence="2 3">
    <name type="scientific">Kitasatospora cystarginea</name>
    <dbReference type="NCBI Taxonomy" id="58350"/>
    <lineage>
        <taxon>Bacteria</taxon>
        <taxon>Bacillati</taxon>
        <taxon>Actinomycetota</taxon>
        <taxon>Actinomycetes</taxon>
        <taxon>Kitasatosporales</taxon>
        <taxon>Streptomycetaceae</taxon>
        <taxon>Kitasatospora</taxon>
    </lineage>
</organism>
<dbReference type="SUPFAM" id="SSF55729">
    <property type="entry name" value="Acyl-CoA N-acyltransferases (Nat)"/>
    <property type="match status" value="1"/>
</dbReference>
<reference evidence="3" key="1">
    <citation type="journal article" date="2019" name="Int. J. Syst. Evol. Microbiol.">
        <title>The Global Catalogue of Microorganisms (GCM) 10K type strain sequencing project: providing services to taxonomists for standard genome sequencing and annotation.</title>
        <authorList>
            <consortium name="The Broad Institute Genomics Platform"/>
            <consortium name="The Broad Institute Genome Sequencing Center for Infectious Disease"/>
            <person name="Wu L."/>
            <person name="Ma J."/>
        </authorList>
    </citation>
    <scope>NUCLEOTIDE SEQUENCE [LARGE SCALE GENOMIC DNA]</scope>
    <source>
        <strain evidence="3">JCM 7356</strain>
    </source>
</reference>
<dbReference type="InterPro" id="IPR000182">
    <property type="entry name" value="GNAT_dom"/>
</dbReference>
<dbReference type="InterPro" id="IPR051908">
    <property type="entry name" value="Ribosomal_N-acetyltransferase"/>
</dbReference>
<dbReference type="EMBL" id="BAAATR010000057">
    <property type="protein sequence ID" value="GAA2277330.1"/>
    <property type="molecule type" value="Genomic_DNA"/>
</dbReference>
<protein>
    <recommendedName>
        <fullName evidence="1">N-acetyltransferase domain-containing protein</fullName>
    </recommendedName>
</protein>
<dbReference type="Proteomes" id="UP001500305">
    <property type="component" value="Unassembled WGS sequence"/>
</dbReference>
<dbReference type="Gene3D" id="3.40.630.30">
    <property type="match status" value="1"/>
</dbReference>
<dbReference type="InterPro" id="IPR016181">
    <property type="entry name" value="Acyl_CoA_acyltransferase"/>
</dbReference>
<evidence type="ECO:0000313" key="3">
    <source>
        <dbReference type="Proteomes" id="UP001500305"/>
    </source>
</evidence>
<evidence type="ECO:0000313" key="2">
    <source>
        <dbReference type="EMBL" id="GAA2277330.1"/>
    </source>
</evidence>
<proteinExistence type="predicted"/>
<dbReference type="PROSITE" id="PS51186">
    <property type="entry name" value="GNAT"/>
    <property type="match status" value="1"/>
</dbReference>
<comment type="caution">
    <text evidence="2">The sequence shown here is derived from an EMBL/GenBank/DDBJ whole genome shotgun (WGS) entry which is preliminary data.</text>
</comment>
<name>A0ABP5RV67_9ACTN</name>
<feature type="domain" description="N-acetyltransferase" evidence="1">
    <location>
        <begin position="4"/>
        <end position="159"/>
    </location>
</feature>
<gene>
    <name evidence="2" type="ORF">GCM10010430_74000</name>
</gene>
<keyword evidence="3" id="KW-1185">Reference proteome</keyword>
<evidence type="ECO:0000259" key="1">
    <source>
        <dbReference type="PROSITE" id="PS51186"/>
    </source>
</evidence>
<sequence>MTVVYERLDTEADADQLVAFLAGEVWPFHVFASLTEETVRTRLAEGYYDGESTRSFWIGEDSERVGLIRLEDLDDDAPVFDLRIGAAHRGRGVGGRALQWLTGYVFSEFADVTRIEGTTRQDNEPMRRAFRRGGYVKEAHYREAWPDQDGTLYDSIGYGILRRDWQTGSRTEVRWDDEPNGR</sequence>
<dbReference type="PANTHER" id="PTHR43441:SF2">
    <property type="entry name" value="FAMILY ACETYLTRANSFERASE, PUTATIVE (AFU_ORTHOLOGUE AFUA_7G00850)-RELATED"/>
    <property type="match status" value="1"/>
</dbReference>
<accession>A0ABP5RV67</accession>
<dbReference type="Pfam" id="PF13302">
    <property type="entry name" value="Acetyltransf_3"/>
    <property type="match status" value="1"/>
</dbReference>
<dbReference type="RefSeq" id="WP_344640964.1">
    <property type="nucleotide sequence ID" value="NZ_BAAATR010000057.1"/>
</dbReference>